<accession>A0A0C2WKI5</accession>
<dbReference type="Proteomes" id="UP000054097">
    <property type="component" value="Unassembled WGS sequence"/>
</dbReference>
<feature type="transmembrane region" description="Helical" evidence="2">
    <location>
        <begin position="26"/>
        <end position="50"/>
    </location>
</feature>
<reference evidence="3 4" key="1">
    <citation type="submission" date="2014-04" db="EMBL/GenBank/DDBJ databases">
        <authorList>
            <consortium name="DOE Joint Genome Institute"/>
            <person name="Kuo A."/>
            <person name="Zuccaro A."/>
            <person name="Kohler A."/>
            <person name="Nagy L.G."/>
            <person name="Floudas D."/>
            <person name="Copeland A."/>
            <person name="Barry K.W."/>
            <person name="Cichocki N."/>
            <person name="Veneault-Fourrey C."/>
            <person name="LaButti K."/>
            <person name="Lindquist E.A."/>
            <person name="Lipzen A."/>
            <person name="Lundell T."/>
            <person name="Morin E."/>
            <person name="Murat C."/>
            <person name="Sun H."/>
            <person name="Tunlid A."/>
            <person name="Henrissat B."/>
            <person name="Grigoriev I.V."/>
            <person name="Hibbett D.S."/>
            <person name="Martin F."/>
            <person name="Nordberg H.P."/>
            <person name="Cantor M.N."/>
            <person name="Hua S.X."/>
        </authorList>
    </citation>
    <scope>NUCLEOTIDE SEQUENCE [LARGE SCALE GENOMIC DNA]</scope>
    <source>
        <strain evidence="3 4">MAFF 305830</strain>
    </source>
</reference>
<organism evidence="3 4">
    <name type="scientific">Serendipita vermifera MAFF 305830</name>
    <dbReference type="NCBI Taxonomy" id="933852"/>
    <lineage>
        <taxon>Eukaryota</taxon>
        <taxon>Fungi</taxon>
        <taxon>Dikarya</taxon>
        <taxon>Basidiomycota</taxon>
        <taxon>Agaricomycotina</taxon>
        <taxon>Agaricomycetes</taxon>
        <taxon>Sebacinales</taxon>
        <taxon>Serendipitaceae</taxon>
        <taxon>Serendipita</taxon>
    </lineage>
</organism>
<dbReference type="HOGENOM" id="CLU_1653197_0_0_1"/>
<dbReference type="AlphaFoldDB" id="A0A0C2WKI5"/>
<dbReference type="EMBL" id="KN824303">
    <property type="protein sequence ID" value="KIM26848.1"/>
    <property type="molecule type" value="Genomic_DNA"/>
</dbReference>
<feature type="compositionally biased region" description="Polar residues" evidence="1">
    <location>
        <begin position="105"/>
        <end position="120"/>
    </location>
</feature>
<keyword evidence="2" id="KW-0812">Transmembrane</keyword>
<evidence type="ECO:0000313" key="4">
    <source>
        <dbReference type="Proteomes" id="UP000054097"/>
    </source>
</evidence>
<name>A0A0C2WKI5_SERVB</name>
<feature type="region of interest" description="Disordered" evidence="1">
    <location>
        <begin position="105"/>
        <end position="135"/>
    </location>
</feature>
<reference evidence="4" key="2">
    <citation type="submission" date="2015-01" db="EMBL/GenBank/DDBJ databases">
        <title>Evolutionary Origins and Diversification of the Mycorrhizal Mutualists.</title>
        <authorList>
            <consortium name="DOE Joint Genome Institute"/>
            <consortium name="Mycorrhizal Genomics Consortium"/>
            <person name="Kohler A."/>
            <person name="Kuo A."/>
            <person name="Nagy L.G."/>
            <person name="Floudas D."/>
            <person name="Copeland A."/>
            <person name="Barry K.W."/>
            <person name="Cichocki N."/>
            <person name="Veneault-Fourrey C."/>
            <person name="LaButti K."/>
            <person name="Lindquist E.A."/>
            <person name="Lipzen A."/>
            <person name="Lundell T."/>
            <person name="Morin E."/>
            <person name="Murat C."/>
            <person name="Riley R."/>
            <person name="Ohm R."/>
            <person name="Sun H."/>
            <person name="Tunlid A."/>
            <person name="Henrissat B."/>
            <person name="Grigoriev I.V."/>
            <person name="Hibbett D.S."/>
            <person name="Martin F."/>
        </authorList>
    </citation>
    <scope>NUCLEOTIDE SEQUENCE [LARGE SCALE GENOMIC DNA]</scope>
    <source>
        <strain evidence="4">MAFF 305830</strain>
    </source>
</reference>
<keyword evidence="2" id="KW-1133">Transmembrane helix</keyword>
<proteinExistence type="predicted"/>
<gene>
    <name evidence="3" type="ORF">M408DRAFT_25109</name>
</gene>
<keyword evidence="4" id="KW-1185">Reference proteome</keyword>
<feature type="compositionally biased region" description="Basic and acidic residues" evidence="1">
    <location>
        <begin position="121"/>
        <end position="132"/>
    </location>
</feature>
<evidence type="ECO:0000256" key="2">
    <source>
        <dbReference type="SAM" id="Phobius"/>
    </source>
</evidence>
<protein>
    <submittedName>
        <fullName evidence="3">Uncharacterized protein</fullName>
    </submittedName>
</protein>
<evidence type="ECO:0000256" key="1">
    <source>
        <dbReference type="SAM" id="MobiDB-lite"/>
    </source>
</evidence>
<keyword evidence="2" id="KW-0472">Membrane</keyword>
<evidence type="ECO:0000313" key="3">
    <source>
        <dbReference type="EMBL" id="KIM26848.1"/>
    </source>
</evidence>
<sequence>MTSQIEDVTRQATQNAIDTTAWFKNYIVWCAIFSGIITISVITCVFRVVYNRTVNSRNVSAGGRVVAPAANQPKTDNIQLPFPVAPVYHRDTMYKGSTESLALTRMPSSTKWPASPSRPSSELDPHSPHPPEDAYTTYLPVEPYIPYPPVEPFIPYPPVGPNSPYLYPPGLKPHYNAPVASSHAY</sequence>